<sequence>MSQPKPLNLPFDPIERAAQTWRVHFGPSSAMAAVTSIMRAHQILLSQLDSLLKPYDLTFARYEALVLLTFSRTGSLPLWKIGERLMVHPTSVTNTVDRLERSGLVSRMRNPHDGRGVLAEITDAGRDVVRRATADLMAADFGLGMYGEDDLRQMFGQLRTLRVAAGDFSGERDVPAPGDGSASGGRNAAADPRLH</sequence>
<accession>A0A7X0F2X4</accession>
<dbReference type="GO" id="GO:0003677">
    <property type="term" value="F:DNA binding"/>
    <property type="evidence" value="ECO:0007669"/>
    <property type="project" value="UniProtKB-KW"/>
</dbReference>
<evidence type="ECO:0000256" key="1">
    <source>
        <dbReference type="ARBA" id="ARBA00023015"/>
    </source>
</evidence>
<evidence type="ECO:0000256" key="4">
    <source>
        <dbReference type="SAM" id="MobiDB-lite"/>
    </source>
</evidence>
<evidence type="ECO:0000313" key="7">
    <source>
        <dbReference type="Proteomes" id="UP000583800"/>
    </source>
</evidence>
<evidence type="ECO:0000256" key="2">
    <source>
        <dbReference type="ARBA" id="ARBA00023125"/>
    </source>
</evidence>
<dbReference type="RefSeq" id="WP_185089669.1">
    <property type="nucleotide sequence ID" value="NZ_JACHJB010000004.1"/>
</dbReference>
<feature type="domain" description="HTH marR-type" evidence="5">
    <location>
        <begin position="30"/>
        <end position="160"/>
    </location>
</feature>
<keyword evidence="7" id="KW-1185">Reference proteome</keyword>
<dbReference type="GO" id="GO:0006950">
    <property type="term" value="P:response to stress"/>
    <property type="evidence" value="ECO:0007669"/>
    <property type="project" value="TreeGrafter"/>
</dbReference>
<dbReference type="InterPro" id="IPR023187">
    <property type="entry name" value="Tscrpt_reg_MarR-type_CS"/>
</dbReference>
<dbReference type="InterPro" id="IPR036388">
    <property type="entry name" value="WH-like_DNA-bd_sf"/>
</dbReference>
<dbReference type="InterPro" id="IPR039422">
    <property type="entry name" value="MarR/SlyA-like"/>
</dbReference>
<organism evidence="6 7">
    <name type="scientific">Nonomuraea muscovyensis</name>
    <dbReference type="NCBI Taxonomy" id="1124761"/>
    <lineage>
        <taxon>Bacteria</taxon>
        <taxon>Bacillati</taxon>
        <taxon>Actinomycetota</taxon>
        <taxon>Actinomycetes</taxon>
        <taxon>Streptosporangiales</taxon>
        <taxon>Streptosporangiaceae</taxon>
        <taxon>Nonomuraea</taxon>
    </lineage>
</organism>
<dbReference type="EMBL" id="JACHJB010000004">
    <property type="protein sequence ID" value="MBB6352009.1"/>
    <property type="molecule type" value="Genomic_DNA"/>
</dbReference>
<feature type="region of interest" description="Disordered" evidence="4">
    <location>
        <begin position="169"/>
        <end position="195"/>
    </location>
</feature>
<dbReference type="Pfam" id="PF01047">
    <property type="entry name" value="MarR"/>
    <property type="match status" value="1"/>
</dbReference>
<dbReference type="Gene3D" id="1.10.10.10">
    <property type="entry name" value="Winged helix-like DNA-binding domain superfamily/Winged helix DNA-binding domain"/>
    <property type="match status" value="1"/>
</dbReference>
<reference evidence="6 7" key="1">
    <citation type="submission" date="2020-08" db="EMBL/GenBank/DDBJ databases">
        <title>Sequencing the genomes of 1000 actinobacteria strains.</title>
        <authorList>
            <person name="Klenk H.-P."/>
        </authorList>
    </citation>
    <scope>NUCLEOTIDE SEQUENCE [LARGE SCALE GENOMIC DNA]</scope>
    <source>
        <strain evidence="6 7">DSM 45913</strain>
    </source>
</reference>
<dbReference type="PROSITE" id="PS50995">
    <property type="entry name" value="HTH_MARR_2"/>
    <property type="match status" value="1"/>
</dbReference>
<evidence type="ECO:0000313" key="6">
    <source>
        <dbReference type="EMBL" id="MBB6352009.1"/>
    </source>
</evidence>
<dbReference type="InterPro" id="IPR036390">
    <property type="entry name" value="WH_DNA-bd_sf"/>
</dbReference>
<gene>
    <name evidence="6" type="ORF">FHU36_008592</name>
</gene>
<evidence type="ECO:0000259" key="5">
    <source>
        <dbReference type="PROSITE" id="PS50995"/>
    </source>
</evidence>
<dbReference type="Proteomes" id="UP000583800">
    <property type="component" value="Unassembled WGS sequence"/>
</dbReference>
<comment type="caution">
    <text evidence="6">The sequence shown here is derived from an EMBL/GenBank/DDBJ whole genome shotgun (WGS) entry which is preliminary data.</text>
</comment>
<evidence type="ECO:0000256" key="3">
    <source>
        <dbReference type="ARBA" id="ARBA00023163"/>
    </source>
</evidence>
<dbReference type="InterPro" id="IPR000835">
    <property type="entry name" value="HTH_MarR-typ"/>
</dbReference>
<dbReference type="SMART" id="SM00347">
    <property type="entry name" value="HTH_MARR"/>
    <property type="match status" value="1"/>
</dbReference>
<dbReference type="PANTHER" id="PTHR33164">
    <property type="entry name" value="TRANSCRIPTIONAL REGULATOR, MARR FAMILY"/>
    <property type="match status" value="1"/>
</dbReference>
<dbReference type="SUPFAM" id="SSF46785">
    <property type="entry name" value="Winged helix' DNA-binding domain"/>
    <property type="match status" value="1"/>
</dbReference>
<keyword evidence="3" id="KW-0804">Transcription</keyword>
<protein>
    <submittedName>
        <fullName evidence="6">DNA-binding MarR family transcriptional regulator</fullName>
    </submittedName>
</protein>
<dbReference type="PANTHER" id="PTHR33164:SF101">
    <property type="entry name" value="TRANSCRIPTIONAL REPRESSOR MPRA"/>
    <property type="match status" value="1"/>
</dbReference>
<keyword evidence="2 6" id="KW-0238">DNA-binding</keyword>
<name>A0A7X0F2X4_9ACTN</name>
<proteinExistence type="predicted"/>
<keyword evidence="1" id="KW-0805">Transcription regulation</keyword>
<dbReference type="PROSITE" id="PS01117">
    <property type="entry name" value="HTH_MARR_1"/>
    <property type="match status" value="1"/>
</dbReference>
<dbReference type="AlphaFoldDB" id="A0A7X0F2X4"/>
<dbReference type="GO" id="GO:0003700">
    <property type="term" value="F:DNA-binding transcription factor activity"/>
    <property type="evidence" value="ECO:0007669"/>
    <property type="project" value="InterPro"/>
</dbReference>